<evidence type="ECO:0000313" key="3">
    <source>
        <dbReference type="RefSeq" id="XP_065665990.1"/>
    </source>
</evidence>
<name>A0ABM4CVN4_HYDVU</name>
<dbReference type="GeneID" id="105847522"/>
<dbReference type="RefSeq" id="XP_065665990.1">
    <property type="nucleotide sequence ID" value="XM_065809918.1"/>
</dbReference>
<proteinExistence type="predicted"/>
<organism evidence="2 3">
    <name type="scientific">Hydra vulgaris</name>
    <name type="common">Hydra</name>
    <name type="synonym">Hydra attenuata</name>
    <dbReference type="NCBI Taxonomy" id="6087"/>
    <lineage>
        <taxon>Eukaryota</taxon>
        <taxon>Metazoa</taxon>
        <taxon>Cnidaria</taxon>
        <taxon>Hydrozoa</taxon>
        <taxon>Hydroidolina</taxon>
        <taxon>Anthoathecata</taxon>
        <taxon>Aplanulata</taxon>
        <taxon>Hydridae</taxon>
        <taxon>Hydra</taxon>
    </lineage>
</organism>
<dbReference type="Gene3D" id="3.40.525.10">
    <property type="entry name" value="CRAL-TRIO lipid binding domain"/>
    <property type="match status" value="1"/>
</dbReference>
<protein>
    <submittedName>
        <fullName evidence="3">Uncharacterized protein LOC105847522 isoform X3</fullName>
    </submittedName>
</protein>
<dbReference type="CDD" id="cd00170">
    <property type="entry name" value="SEC14"/>
    <property type="match status" value="1"/>
</dbReference>
<dbReference type="PROSITE" id="PS50191">
    <property type="entry name" value="CRAL_TRIO"/>
    <property type="match status" value="1"/>
</dbReference>
<keyword evidence="2" id="KW-1185">Reference proteome</keyword>
<evidence type="ECO:0000313" key="2">
    <source>
        <dbReference type="Proteomes" id="UP001652625"/>
    </source>
</evidence>
<dbReference type="Pfam" id="PF13716">
    <property type="entry name" value="CRAL_TRIO_2"/>
    <property type="match status" value="1"/>
</dbReference>
<feature type="domain" description="CRAL-TRIO" evidence="1">
    <location>
        <begin position="398"/>
        <end position="551"/>
    </location>
</feature>
<evidence type="ECO:0000259" key="1">
    <source>
        <dbReference type="PROSITE" id="PS50191"/>
    </source>
</evidence>
<dbReference type="InterPro" id="IPR001251">
    <property type="entry name" value="CRAL-TRIO_dom"/>
</dbReference>
<dbReference type="InterPro" id="IPR036865">
    <property type="entry name" value="CRAL-TRIO_dom_sf"/>
</dbReference>
<gene>
    <name evidence="3" type="primary">LOC105847522</name>
</gene>
<dbReference type="SUPFAM" id="SSF52087">
    <property type="entry name" value="CRAL/TRIO domain"/>
    <property type="match status" value="1"/>
</dbReference>
<accession>A0ABM4CVN4</accession>
<dbReference type="Proteomes" id="UP001652625">
    <property type="component" value="Chromosome 11"/>
</dbReference>
<sequence>MSFKTNALEPLSLSYQEYMDNKCLGNFYSTKNISKNENKHTLEITNFKNILKDNNNELELSLLLHNNHNNTGEFIDNSISETYNINLDDNEPGSTDILSVKKINDDICKSAAVDESFIRSLIEAAYKEDENEISKKNLKPRAMSSPNREKIYIRELSYDEIKDIDDFDLMAPVYLAVTDEGADNLQDLKRASKSIENLCSSTLENENRFFKKRSLQKNFDNLSEPSKCLPIGSWEDELKSRKSSNESVIDNLSSNKNCCESVLSDAYNESIDDSLEDQAFIEVLKNHTSFDEDSCVTYHSASSLDEPKDINVPSCVEEELGMGLRNGFAFQKLCSDNEKMSTFWEYSYEHSYSENGDTTFAVDTFNNKSVNTSPESAFNIRDERFVIVNIAGQRRIVDLQLIEQYVKLISHGGDHYVNDERRVIIVINAYHLPKANIENYQIVMEQLFYYCIHAVTLLVIDTYEIVFFNSNVSAEQRPNRDWIKNVYSFVQYRFRKQLKKVYFVHPSLWLKAMIKFCSLFVSSKFMKKIRIIRNLQTLRKYIPTEYIFISP</sequence>
<reference evidence="3" key="1">
    <citation type="submission" date="2025-08" db="UniProtKB">
        <authorList>
            <consortium name="RefSeq"/>
        </authorList>
    </citation>
    <scope>IDENTIFICATION</scope>
</reference>